<sequence length="396" mass="44770">MNKPVASRWAQQFPQLGTDPVPVEALLSDEYFQREKERLFKRTWLKLARVEELPAAGSWKLKPLPIWDSSIILVRGQDGQIRGFHNTCSHRGNRVIWAQDGHGKDRRFSCHFHGWTYNLKGELTHVPQEDEFFDSFCKADNGLAPVAVDVWEGFIFAHLDPQPAVSLKAYLGEAAARLSGFPYGEMTAVYAYRTVLNCNWKIAQDAFSEAYHVTTIHAGSFPEGFSAKLYDVQLFGPHRTSAVYMDDKGPTPTPVAALSHRLGTTSIAKRGTRVALPPGVNPTRSPNFAFELSVLFPNFLVHIMDGLYFTHQFHPLSVDQTLWEGIQYFPPPRSAGERFSQEYGQVLQRNAWLEDTATMEATHAALKSGAKKVMHLQDQEVLLRHHYQAVDEYVRG</sequence>
<dbReference type="OrthoDB" id="9769355at2"/>
<dbReference type="AlphaFoldDB" id="A0A1B1YPS6"/>
<dbReference type="PROSITE" id="PS51296">
    <property type="entry name" value="RIESKE"/>
    <property type="match status" value="1"/>
</dbReference>
<dbReference type="FunCoup" id="A0A1B1YPS6">
    <property type="interactions" value="51"/>
</dbReference>
<evidence type="ECO:0000256" key="4">
    <source>
        <dbReference type="ARBA" id="ARBA00023002"/>
    </source>
</evidence>
<dbReference type="GO" id="GO:0051537">
    <property type="term" value="F:2 iron, 2 sulfur cluster binding"/>
    <property type="evidence" value="ECO:0007669"/>
    <property type="project" value="UniProtKB-KW"/>
</dbReference>
<dbReference type="STRING" id="1810504.PG2T_00010"/>
<dbReference type="Proteomes" id="UP000092952">
    <property type="component" value="Chromosome"/>
</dbReference>
<keyword evidence="2" id="KW-0001">2Fe-2S</keyword>
<dbReference type="GO" id="GO:0005506">
    <property type="term" value="F:iron ion binding"/>
    <property type="evidence" value="ECO:0007669"/>
    <property type="project" value="InterPro"/>
</dbReference>
<dbReference type="InterPro" id="IPR001663">
    <property type="entry name" value="Rng_hydr_dOase-A"/>
</dbReference>
<dbReference type="Gene3D" id="2.102.10.10">
    <property type="entry name" value="Rieske [2Fe-2S] iron-sulphur domain"/>
    <property type="match status" value="1"/>
</dbReference>
<protein>
    <submittedName>
        <fullName evidence="8">(2Fe-2S)-binding protein</fullName>
    </submittedName>
</protein>
<feature type="domain" description="Rieske" evidence="7">
    <location>
        <begin position="44"/>
        <end position="157"/>
    </location>
</feature>
<dbReference type="PRINTS" id="PR00090">
    <property type="entry name" value="RNGDIOXGNASE"/>
</dbReference>
<dbReference type="SUPFAM" id="SSF55961">
    <property type="entry name" value="Bet v1-like"/>
    <property type="match status" value="1"/>
</dbReference>
<dbReference type="SUPFAM" id="SSF50022">
    <property type="entry name" value="ISP domain"/>
    <property type="match status" value="1"/>
</dbReference>
<proteinExistence type="predicted"/>
<accession>A0A1B1YPS6</accession>
<keyword evidence="6" id="KW-0411">Iron-sulfur</keyword>
<keyword evidence="4" id="KW-0560">Oxidoreductase</keyword>
<evidence type="ECO:0000256" key="2">
    <source>
        <dbReference type="ARBA" id="ARBA00022714"/>
    </source>
</evidence>
<evidence type="ECO:0000256" key="5">
    <source>
        <dbReference type="ARBA" id="ARBA00023004"/>
    </source>
</evidence>
<dbReference type="Pfam" id="PF00848">
    <property type="entry name" value="Ring_hydroxyl_A"/>
    <property type="match status" value="1"/>
</dbReference>
<keyword evidence="3" id="KW-0479">Metal-binding</keyword>
<dbReference type="CDD" id="cd00680">
    <property type="entry name" value="RHO_alpha_C"/>
    <property type="match status" value="1"/>
</dbReference>
<dbReference type="CDD" id="cd03469">
    <property type="entry name" value="Rieske_RO_Alpha_N"/>
    <property type="match status" value="1"/>
</dbReference>
<evidence type="ECO:0000256" key="1">
    <source>
        <dbReference type="ARBA" id="ARBA00001962"/>
    </source>
</evidence>
<evidence type="ECO:0000313" key="8">
    <source>
        <dbReference type="EMBL" id="ANX02736.1"/>
    </source>
</evidence>
<name>A0A1B1YPS6_9GAMM</name>
<evidence type="ECO:0000259" key="7">
    <source>
        <dbReference type="PROSITE" id="PS51296"/>
    </source>
</evidence>
<dbReference type="InterPro" id="IPR015879">
    <property type="entry name" value="Ring_hydroxy_dOase_asu_C_dom"/>
</dbReference>
<dbReference type="RefSeq" id="WP_068802251.1">
    <property type="nucleotide sequence ID" value="NZ_CP014671.1"/>
</dbReference>
<evidence type="ECO:0000313" key="9">
    <source>
        <dbReference type="Proteomes" id="UP000092952"/>
    </source>
</evidence>
<organism evidence="8 9">
    <name type="scientific">Immundisolibacter cernigliae</name>
    <dbReference type="NCBI Taxonomy" id="1810504"/>
    <lineage>
        <taxon>Bacteria</taxon>
        <taxon>Pseudomonadati</taxon>
        <taxon>Pseudomonadota</taxon>
        <taxon>Gammaproteobacteria</taxon>
        <taxon>Immundisolibacterales</taxon>
        <taxon>Immundisolibacteraceae</taxon>
        <taxon>Immundisolibacter</taxon>
    </lineage>
</organism>
<evidence type="ECO:0000256" key="6">
    <source>
        <dbReference type="ARBA" id="ARBA00023014"/>
    </source>
</evidence>
<keyword evidence="9" id="KW-1185">Reference proteome</keyword>
<dbReference type="InterPro" id="IPR036922">
    <property type="entry name" value="Rieske_2Fe-2S_sf"/>
</dbReference>
<dbReference type="PANTHER" id="PTHR43756">
    <property type="entry name" value="CHOLINE MONOOXYGENASE, CHLOROPLASTIC"/>
    <property type="match status" value="1"/>
</dbReference>
<reference evidence="9" key="1">
    <citation type="submission" date="2016-03" db="EMBL/GenBank/DDBJ databases">
        <title>Complete genome sequence of Solimmundus cernigliae, representing a novel lineage of polycyclic aromatic hydrocarbon degraders within the Gammaproteobacteria.</title>
        <authorList>
            <person name="Singleton D.R."/>
            <person name="Dickey A.N."/>
            <person name="Scholl E.H."/>
            <person name="Wright F.A."/>
            <person name="Aitken M.D."/>
        </authorList>
    </citation>
    <scope>NUCLEOTIDE SEQUENCE [LARGE SCALE GENOMIC DNA]</scope>
    <source>
        <strain evidence="9">TR3.2</strain>
    </source>
</reference>
<comment type="cofactor">
    <cofactor evidence="1">
        <name>Fe cation</name>
        <dbReference type="ChEBI" id="CHEBI:24875"/>
    </cofactor>
</comment>
<dbReference type="KEGG" id="gbi:PG2T_00010"/>
<dbReference type="Gene3D" id="3.90.380.10">
    <property type="entry name" value="Naphthalene 1,2-dioxygenase Alpha Subunit, Chain A, domain 1"/>
    <property type="match status" value="1"/>
</dbReference>
<keyword evidence="5" id="KW-0408">Iron</keyword>
<dbReference type="InParanoid" id="A0A1B1YPS6"/>
<dbReference type="EMBL" id="CP014671">
    <property type="protein sequence ID" value="ANX02736.1"/>
    <property type="molecule type" value="Genomic_DNA"/>
</dbReference>
<evidence type="ECO:0000256" key="3">
    <source>
        <dbReference type="ARBA" id="ARBA00022723"/>
    </source>
</evidence>
<dbReference type="Pfam" id="PF00355">
    <property type="entry name" value="Rieske"/>
    <property type="match status" value="1"/>
</dbReference>
<dbReference type="GO" id="GO:0016491">
    <property type="term" value="F:oxidoreductase activity"/>
    <property type="evidence" value="ECO:0007669"/>
    <property type="project" value="UniProtKB-KW"/>
</dbReference>
<dbReference type="PANTHER" id="PTHR43756:SF5">
    <property type="entry name" value="CHOLINE MONOOXYGENASE, CHLOROPLASTIC"/>
    <property type="match status" value="1"/>
</dbReference>
<gene>
    <name evidence="8" type="ORF">PG2T_00010</name>
</gene>
<dbReference type="InterPro" id="IPR017941">
    <property type="entry name" value="Rieske_2Fe-2S"/>
</dbReference>